<sequence>MFYLGKDQLTDKTQSLTATDHADWRKHFALLAKTSKYPALKAFYQAGVVTASTPISDVPMVALDFETTGLDSNRDSIVSIGLVDMSLTRIRCASARHWIVKPETQLHSRSVVVHGITHSAVADAPDLSTVIDELLLRLQGKIVVVHHSPIERGFLNAALKHHIHEGIEFPVIDTMALEARFSRKLSKSLWRYLMRRNLASIRLTDSRTRYHLPYYRQHNALTDALACAELLQAQCATHLTTDTLLNTIWS</sequence>
<organism evidence="5">
    <name type="scientific">marine sediment metagenome</name>
    <dbReference type="NCBI Taxonomy" id="412755"/>
    <lineage>
        <taxon>unclassified sequences</taxon>
        <taxon>metagenomes</taxon>
        <taxon>ecological metagenomes</taxon>
    </lineage>
</organism>
<gene>
    <name evidence="5" type="ORF">LCGC14_0914290</name>
</gene>
<feature type="domain" description="Exonuclease" evidence="4">
    <location>
        <begin position="59"/>
        <end position="240"/>
    </location>
</feature>
<dbReference type="EMBL" id="LAZR01003054">
    <property type="protein sequence ID" value="KKN22516.1"/>
    <property type="molecule type" value="Genomic_DNA"/>
</dbReference>
<dbReference type="AlphaFoldDB" id="A0A0F9RBG8"/>
<name>A0A0F9RBG8_9ZZZZ</name>
<evidence type="ECO:0000259" key="4">
    <source>
        <dbReference type="SMART" id="SM00479"/>
    </source>
</evidence>
<evidence type="ECO:0000256" key="3">
    <source>
        <dbReference type="ARBA" id="ARBA00022839"/>
    </source>
</evidence>
<dbReference type="InterPro" id="IPR036397">
    <property type="entry name" value="RNaseH_sf"/>
</dbReference>
<dbReference type="NCBIfam" id="NF006602">
    <property type="entry name" value="PRK09146.1"/>
    <property type="match status" value="1"/>
</dbReference>
<protein>
    <recommendedName>
        <fullName evidence="4">Exonuclease domain-containing protein</fullName>
    </recommendedName>
</protein>
<evidence type="ECO:0000313" key="5">
    <source>
        <dbReference type="EMBL" id="KKN22516.1"/>
    </source>
</evidence>
<dbReference type="GO" id="GO:0003676">
    <property type="term" value="F:nucleic acid binding"/>
    <property type="evidence" value="ECO:0007669"/>
    <property type="project" value="InterPro"/>
</dbReference>
<dbReference type="SMART" id="SM00479">
    <property type="entry name" value="EXOIII"/>
    <property type="match status" value="1"/>
</dbReference>
<dbReference type="SUPFAM" id="SSF53098">
    <property type="entry name" value="Ribonuclease H-like"/>
    <property type="match status" value="1"/>
</dbReference>
<evidence type="ECO:0000256" key="1">
    <source>
        <dbReference type="ARBA" id="ARBA00022722"/>
    </source>
</evidence>
<dbReference type="PANTHER" id="PTHR30231:SF4">
    <property type="entry name" value="PROTEIN NEN2"/>
    <property type="match status" value="1"/>
</dbReference>
<comment type="caution">
    <text evidence="5">The sequence shown here is derived from an EMBL/GenBank/DDBJ whole genome shotgun (WGS) entry which is preliminary data.</text>
</comment>
<keyword evidence="1" id="KW-0540">Nuclease</keyword>
<dbReference type="GO" id="GO:0005829">
    <property type="term" value="C:cytosol"/>
    <property type="evidence" value="ECO:0007669"/>
    <property type="project" value="TreeGrafter"/>
</dbReference>
<accession>A0A0F9RBG8</accession>
<dbReference type="Gene3D" id="3.30.420.10">
    <property type="entry name" value="Ribonuclease H-like superfamily/Ribonuclease H"/>
    <property type="match status" value="1"/>
</dbReference>
<keyword evidence="2" id="KW-0378">Hydrolase</keyword>
<dbReference type="InterPro" id="IPR013520">
    <property type="entry name" value="Ribonucl_H"/>
</dbReference>
<dbReference type="PANTHER" id="PTHR30231">
    <property type="entry name" value="DNA POLYMERASE III SUBUNIT EPSILON"/>
    <property type="match status" value="1"/>
</dbReference>
<evidence type="ECO:0000256" key="2">
    <source>
        <dbReference type="ARBA" id="ARBA00022801"/>
    </source>
</evidence>
<dbReference type="GO" id="GO:0008408">
    <property type="term" value="F:3'-5' exonuclease activity"/>
    <property type="evidence" value="ECO:0007669"/>
    <property type="project" value="TreeGrafter"/>
</dbReference>
<dbReference type="InterPro" id="IPR012337">
    <property type="entry name" value="RNaseH-like_sf"/>
</dbReference>
<keyword evidence="3" id="KW-0269">Exonuclease</keyword>
<proteinExistence type="predicted"/>
<dbReference type="Pfam" id="PF00929">
    <property type="entry name" value="RNase_T"/>
    <property type="match status" value="1"/>
</dbReference>
<dbReference type="CDD" id="cd06127">
    <property type="entry name" value="DEDDh"/>
    <property type="match status" value="1"/>
</dbReference>
<reference evidence="5" key="1">
    <citation type="journal article" date="2015" name="Nature">
        <title>Complex archaea that bridge the gap between prokaryotes and eukaryotes.</title>
        <authorList>
            <person name="Spang A."/>
            <person name="Saw J.H."/>
            <person name="Jorgensen S.L."/>
            <person name="Zaremba-Niedzwiedzka K."/>
            <person name="Martijn J."/>
            <person name="Lind A.E."/>
            <person name="van Eijk R."/>
            <person name="Schleper C."/>
            <person name="Guy L."/>
            <person name="Ettema T.J."/>
        </authorList>
    </citation>
    <scope>NUCLEOTIDE SEQUENCE</scope>
</reference>